<proteinExistence type="predicted"/>
<evidence type="ECO:0000313" key="2">
    <source>
        <dbReference type="Proteomes" id="UP001497480"/>
    </source>
</evidence>
<accession>A0AAV1WGG0</accession>
<keyword evidence="2" id="KW-1185">Reference proteome</keyword>
<organism evidence="1 2">
    <name type="scientific">Lupinus luteus</name>
    <name type="common">European yellow lupine</name>
    <dbReference type="NCBI Taxonomy" id="3873"/>
    <lineage>
        <taxon>Eukaryota</taxon>
        <taxon>Viridiplantae</taxon>
        <taxon>Streptophyta</taxon>
        <taxon>Embryophyta</taxon>
        <taxon>Tracheophyta</taxon>
        <taxon>Spermatophyta</taxon>
        <taxon>Magnoliopsida</taxon>
        <taxon>eudicotyledons</taxon>
        <taxon>Gunneridae</taxon>
        <taxon>Pentapetalae</taxon>
        <taxon>rosids</taxon>
        <taxon>fabids</taxon>
        <taxon>Fabales</taxon>
        <taxon>Fabaceae</taxon>
        <taxon>Papilionoideae</taxon>
        <taxon>50 kb inversion clade</taxon>
        <taxon>genistoids sensu lato</taxon>
        <taxon>core genistoids</taxon>
        <taxon>Genisteae</taxon>
        <taxon>Lupinus</taxon>
    </lineage>
</organism>
<dbReference type="EMBL" id="CAXHTB010000006">
    <property type="protein sequence ID" value="CAL0308283.1"/>
    <property type="molecule type" value="Genomic_DNA"/>
</dbReference>
<comment type="caution">
    <text evidence="1">The sequence shown here is derived from an EMBL/GenBank/DDBJ whole genome shotgun (WGS) entry which is preliminary data.</text>
</comment>
<dbReference type="AlphaFoldDB" id="A0AAV1WGG0"/>
<dbReference type="Proteomes" id="UP001497480">
    <property type="component" value="Unassembled WGS sequence"/>
</dbReference>
<reference evidence="1 2" key="1">
    <citation type="submission" date="2024-03" db="EMBL/GenBank/DDBJ databases">
        <authorList>
            <person name="Martinez-Hernandez J."/>
        </authorList>
    </citation>
    <scope>NUCLEOTIDE SEQUENCE [LARGE SCALE GENOMIC DNA]</scope>
</reference>
<name>A0AAV1WGG0_LUPLU</name>
<sequence>MTYNNMMRMIAAKRYYGEESDLKDIDEAKEFRETAMLFAGTDSSSASGHFVTY</sequence>
<evidence type="ECO:0000313" key="1">
    <source>
        <dbReference type="EMBL" id="CAL0308283.1"/>
    </source>
</evidence>
<protein>
    <submittedName>
        <fullName evidence="1">Uncharacterized protein</fullName>
    </submittedName>
</protein>
<gene>
    <name evidence="1" type="ORF">LLUT_LOCUS9343</name>
</gene>